<sequence>MAWIRVCDTAPNASGVCSTGWRNSHTDDFRDFANLTISDAGQIATAIILLWVVAYVGRLIRRILENRNI</sequence>
<proteinExistence type="predicted"/>
<reference evidence="2 3" key="1">
    <citation type="submission" date="2018-09" db="EMBL/GenBank/DDBJ databases">
        <title>Metagenome Assembled Genomes from an Advanced Water Purification Facility.</title>
        <authorList>
            <person name="Stamps B.W."/>
            <person name="Spear J.R."/>
        </authorList>
    </citation>
    <scope>NUCLEOTIDE SEQUENCE [LARGE SCALE GENOMIC DNA]</scope>
    <source>
        <strain evidence="2">Bin_63_2</strain>
    </source>
</reference>
<organism evidence="2 3">
    <name type="scientific">Candidatus Dojkabacteria bacterium</name>
    <dbReference type="NCBI Taxonomy" id="2099670"/>
    <lineage>
        <taxon>Bacteria</taxon>
        <taxon>Candidatus Dojkabacteria</taxon>
    </lineage>
</organism>
<keyword evidence="1" id="KW-0812">Transmembrane</keyword>
<evidence type="ECO:0000256" key="1">
    <source>
        <dbReference type="SAM" id="Phobius"/>
    </source>
</evidence>
<dbReference type="EMBL" id="SSDS01000080">
    <property type="protein sequence ID" value="TXG76219.1"/>
    <property type="molecule type" value="Genomic_DNA"/>
</dbReference>
<name>A0A5C7J490_9BACT</name>
<dbReference type="Proteomes" id="UP000321026">
    <property type="component" value="Unassembled WGS sequence"/>
</dbReference>
<feature type="transmembrane region" description="Helical" evidence="1">
    <location>
        <begin position="40"/>
        <end position="60"/>
    </location>
</feature>
<evidence type="ECO:0000313" key="2">
    <source>
        <dbReference type="EMBL" id="TXG76219.1"/>
    </source>
</evidence>
<accession>A0A5C7J490</accession>
<comment type="caution">
    <text evidence="2">The sequence shown here is derived from an EMBL/GenBank/DDBJ whole genome shotgun (WGS) entry which is preliminary data.</text>
</comment>
<protein>
    <submittedName>
        <fullName evidence="2">Uncharacterized protein</fullName>
    </submittedName>
</protein>
<keyword evidence="1" id="KW-0472">Membrane</keyword>
<gene>
    <name evidence="2" type="ORF">E6Q11_05060</name>
</gene>
<dbReference type="AlphaFoldDB" id="A0A5C7J490"/>
<evidence type="ECO:0000313" key="3">
    <source>
        <dbReference type="Proteomes" id="UP000321026"/>
    </source>
</evidence>
<keyword evidence="1" id="KW-1133">Transmembrane helix</keyword>